<comment type="caution">
    <text evidence="2">The sequence shown here is derived from an EMBL/GenBank/DDBJ whole genome shotgun (WGS) entry which is preliminary data.</text>
</comment>
<reference evidence="2 3" key="1">
    <citation type="journal article" date="2019" name="Commun. Biol.">
        <title>The bagworm genome reveals a unique fibroin gene that provides high tensile strength.</title>
        <authorList>
            <person name="Kono N."/>
            <person name="Nakamura H."/>
            <person name="Ohtoshi R."/>
            <person name="Tomita M."/>
            <person name="Numata K."/>
            <person name="Arakawa K."/>
        </authorList>
    </citation>
    <scope>NUCLEOTIDE SEQUENCE [LARGE SCALE GENOMIC DNA]</scope>
</reference>
<proteinExistence type="predicted"/>
<dbReference type="Proteomes" id="UP000299102">
    <property type="component" value="Unassembled WGS sequence"/>
</dbReference>
<sequence>MRARIGKLHPRVVWGKYRTTIEGKTHSSTGQPVDIRIAVQLQDSNVSQTFFVGKRSDGRRRAFRGLRCDPLKYKLKPERRAAAPAVRRRGRPVSCVGAISLYIKNRKITDFFKQTLISSAGVDFRMTEVLSRSEGPRSEPLANVVECSRKSRLDSERLSNIFLLLHFDLSTQRKCDATMRATCPLGYVDVTVFNPTRIMLKGGSSSKSVRDVNQEQDRGRDQQRERDYFIVKREAVRVFPV</sequence>
<protein>
    <submittedName>
        <fullName evidence="2">Uncharacterized protein</fullName>
    </submittedName>
</protein>
<keyword evidence="3" id="KW-1185">Reference proteome</keyword>
<dbReference type="EMBL" id="BGZK01000021">
    <property type="protein sequence ID" value="GBP06144.1"/>
    <property type="molecule type" value="Genomic_DNA"/>
</dbReference>
<gene>
    <name evidence="2" type="ORF">EVAR_3525_1</name>
</gene>
<organism evidence="2 3">
    <name type="scientific">Eumeta variegata</name>
    <name type="common">Bagworm moth</name>
    <name type="synonym">Eumeta japonica</name>
    <dbReference type="NCBI Taxonomy" id="151549"/>
    <lineage>
        <taxon>Eukaryota</taxon>
        <taxon>Metazoa</taxon>
        <taxon>Ecdysozoa</taxon>
        <taxon>Arthropoda</taxon>
        <taxon>Hexapoda</taxon>
        <taxon>Insecta</taxon>
        <taxon>Pterygota</taxon>
        <taxon>Neoptera</taxon>
        <taxon>Endopterygota</taxon>
        <taxon>Lepidoptera</taxon>
        <taxon>Glossata</taxon>
        <taxon>Ditrysia</taxon>
        <taxon>Tineoidea</taxon>
        <taxon>Psychidae</taxon>
        <taxon>Oiketicinae</taxon>
        <taxon>Eumeta</taxon>
    </lineage>
</organism>
<evidence type="ECO:0000313" key="3">
    <source>
        <dbReference type="Proteomes" id="UP000299102"/>
    </source>
</evidence>
<accession>A0A4C1SW40</accession>
<name>A0A4C1SW40_EUMVA</name>
<evidence type="ECO:0000313" key="2">
    <source>
        <dbReference type="EMBL" id="GBP06144.1"/>
    </source>
</evidence>
<evidence type="ECO:0000256" key="1">
    <source>
        <dbReference type="SAM" id="MobiDB-lite"/>
    </source>
</evidence>
<feature type="compositionally biased region" description="Basic and acidic residues" evidence="1">
    <location>
        <begin position="208"/>
        <end position="224"/>
    </location>
</feature>
<dbReference type="AlphaFoldDB" id="A0A4C1SW40"/>
<feature type="region of interest" description="Disordered" evidence="1">
    <location>
        <begin position="203"/>
        <end position="224"/>
    </location>
</feature>